<reference evidence="2 3" key="1">
    <citation type="submission" date="2016-11" db="EMBL/GenBank/DDBJ databases">
        <title>Whole Genome Sequencing of Mucilaginibacter polytrichastri RG4-7(T) isolated from the moss sample.</title>
        <authorList>
            <person name="Li Y."/>
        </authorList>
    </citation>
    <scope>NUCLEOTIDE SEQUENCE [LARGE SCALE GENOMIC DNA]</scope>
    <source>
        <strain evidence="2 3">RG4-7</strain>
    </source>
</reference>
<accession>A0A1Q5ZXV3</accession>
<organism evidence="2 3">
    <name type="scientific">Mucilaginibacter polytrichastri</name>
    <dbReference type="NCBI Taxonomy" id="1302689"/>
    <lineage>
        <taxon>Bacteria</taxon>
        <taxon>Pseudomonadati</taxon>
        <taxon>Bacteroidota</taxon>
        <taxon>Sphingobacteriia</taxon>
        <taxon>Sphingobacteriales</taxon>
        <taxon>Sphingobacteriaceae</taxon>
        <taxon>Mucilaginibacter</taxon>
    </lineage>
</organism>
<dbReference type="STRING" id="1302689.RG47T_2046"/>
<protein>
    <submittedName>
        <fullName evidence="2">Uncharacterized protein</fullName>
    </submittedName>
</protein>
<name>A0A1Q5ZXV3_9SPHI</name>
<keyword evidence="1" id="KW-0472">Membrane</keyword>
<proteinExistence type="predicted"/>
<dbReference type="RefSeq" id="WP_074489258.1">
    <property type="nucleotide sequence ID" value="NZ_FPAM01000004.1"/>
</dbReference>
<feature type="transmembrane region" description="Helical" evidence="1">
    <location>
        <begin position="51"/>
        <end position="71"/>
    </location>
</feature>
<keyword evidence="1" id="KW-1133">Transmembrane helix</keyword>
<dbReference type="AlphaFoldDB" id="A0A1Q5ZXV3"/>
<comment type="caution">
    <text evidence="2">The sequence shown here is derived from an EMBL/GenBank/DDBJ whole genome shotgun (WGS) entry which is preliminary data.</text>
</comment>
<sequence length="73" mass="8217">MDVQLFDSVKGMGLIQVVLSIVLGIYGVSHLVKYWFARHYRLSGTERVDKLLMAVANFSLSTVNILLLVMFKA</sequence>
<dbReference type="Proteomes" id="UP000186720">
    <property type="component" value="Unassembled WGS sequence"/>
</dbReference>
<keyword evidence="3" id="KW-1185">Reference proteome</keyword>
<feature type="transmembrane region" description="Helical" evidence="1">
    <location>
        <begin position="12"/>
        <end position="31"/>
    </location>
</feature>
<keyword evidence="1" id="KW-0812">Transmembrane</keyword>
<evidence type="ECO:0000313" key="2">
    <source>
        <dbReference type="EMBL" id="OKS86590.1"/>
    </source>
</evidence>
<gene>
    <name evidence="2" type="ORF">RG47T_2046</name>
</gene>
<evidence type="ECO:0000256" key="1">
    <source>
        <dbReference type="SAM" id="Phobius"/>
    </source>
</evidence>
<dbReference type="EMBL" id="MPPL01000001">
    <property type="protein sequence ID" value="OKS86590.1"/>
    <property type="molecule type" value="Genomic_DNA"/>
</dbReference>
<evidence type="ECO:0000313" key="3">
    <source>
        <dbReference type="Proteomes" id="UP000186720"/>
    </source>
</evidence>